<proteinExistence type="predicted"/>
<keyword evidence="2" id="KW-1185">Reference proteome</keyword>
<dbReference type="Proteomes" id="UP000827976">
    <property type="component" value="Chromosome 6"/>
</dbReference>
<sequence length="82" mass="9008">MGASSHTIRVVCSINCANLWVVLPPGNNNDAIPDDATTRTIFPSERILLIIVFHKNVFSVPPWPYTKNIPPSPVLTVSRILA</sequence>
<reference evidence="2" key="1">
    <citation type="journal article" date="2022" name="Nat. Commun.">
        <title>Chromosome evolution and the genetic basis of agronomically important traits in greater yam.</title>
        <authorList>
            <person name="Bredeson J.V."/>
            <person name="Lyons J.B."/>
            <person name="Oniyinde I.O."/>
            <person name="Okereke N.R."/>
            <person name="Kolade O."/>
            <person name="Nnabue I."/>
            <person name="Nwadili C.O."/>
            <person name="Hribova E."/>
            <person name="Parker M."/>
            <person name="Nwogha J."/>
            <person name="Shu S."/>
            <person name="Carlson J."/>
            <person name="Kariba R."/>
            <person name="Muthemba S."/>
            <person name="Knop K."/>
            <person name="Barton G.J."/>
            <person name="Sherwood A.V."/>
            <person name="Lopez-Montes A."/>
            <person name="Asiedu R."/>
            <person name="Jamnadass R."/>
            <person name="Muchugi A."/>
            <person name="Goodstein D."/>
            <person name="Egesi C.N."/>
            <person name="Featherston J."/>
            <person name="Asfaw A."/>
            <person name="Simpson G.G."/>
            <person name="Dolezel J."/>
            <person name="Hendre P.S."/>
            <person name="Van Deynze A."/>
            <person name="Kumar P.L."/>
            <person name="Obidiegwu J.E."/>
            <person name="Bhattacharjee R."/>
            <person name="Rokhsar D.S."/>
        </authorList>
    </citation>
    <scope>NUCLEOTIDE SEQUENCE [LARGE SCALE GENOMIC DNA]</scope>
    <source>
        <strain evidence="2">cv. TDa95/00328</strain>
    </source>
</reference>
<comment type="caution">
    <text evidence="1">The sequence shown here is derived from an EMBL/GenBank/DDBJ whole genome shotgun (WGS) entry which is preliminary data.</text>
</comment>
<evidence type="ECO:0000313" key="1">
    <source>
        <dbReference type="EMBL" id="KAH7679130.1"/>
    </source>
</evidence>
<gene>
    <name evidence="1" type="ORF">IHE45_06G038800</name>
</gene>
<evidence type="ECO:0000313" key="2">
    <source>
        <dbReference type="Proteomes" id="UP000827976"/>
    </source>
</evidence>
<dbReference type="EMBL" id="CM037016">
    <property type="protein sequence ID" value="KAH7679130.1"/>
    <property type="molecule type" value="Genomic_DNA"/>
</dbReference>
<organism evidence="1 2">
    <name type="scientific">Dioscorea alata</name>
    <name type="common">Purple yam</name>
    <dbReference type="NCBI Taxonomy" id="55571"/>
    <lineage>
        <taxon>Eukaryota</taxon>
        <taxon>Viridiplantae</taxon>
        <taxon>Streptophyta</taxon>
        <taxon>Embryophyta</taxon>
        <taxon>Tracheophyta</taxon>
        <taxon>Spermatophyta</taxon>
        <taxon>Magnoliopsida</taxon>
        <taxon>Liliopsida</taxon>
        <taxon>Dioscoreales</taxon>
        <taxon>Dioscoreaceae</taxon>
        <taxon>Dioscorea</taxon>
    </lineage>
</organism>
<accession>A0ACB7VWD8</accession>
<protein>
    <submittedName>
        <fullName evidence="1">Uncharacterized protein</fullName>
    </submittedName>
</protein>
<name>A0ACB7VWD8_DIOAL</name>